<dbReference type="EnsemblPlants" id="AVESA.00010b.r2.1AG0030390.1">
    <property type="protein sequence ID" value="AVESA.00010b.r2.1AG0030390.1.CDS"/>
    <property type="gene ID" value="AVESA.00010b.r2.1AG0030390"/>
</dbReference>
<organism evidence="1 2">
    <name type="scientific">Avena sativa</name>
    <name type="common">Oat</name>
    <dbReference type="NCBI Taxonomy" id="4498"/>
    <lineage>
        <taxon>Eukaryota</taxon>
        <taxon>Viridiplantae</taxon>
        <taxon>Streptophyta</taxon>
        <taxon>Embryophyta</taxon>
        <taxon>Tracheophyta</taxon>
        <taxon>Spermatophyta</taxon>
        <taxon>Magnoliopsida</taxon>
        <taxon>Liliopsida</taxon>
        <taxon>Poales</taxon>
        <taxon>Poaceae</taxon>
        <taxon>BOP clade</taxon>
        <taxon>Pooideae</taxon>
        <taxon>Poodae</taxon>
        <taxon>Poeae</taxon>
        <taxon>Poeae Chloroplast Group 1 (Aveneae type)</taxon>
        <taxon>Aveninae</taxon>
        <taxon>Avena</taxon>
    </lineage>
</organism>
<keyword evidence="2" id="KW-1185">Reference proteome</keyword>
<dbReference type="Proteomes" id="UP001732700">
    <property type="component" value="Chromosome 1A"/>
</dbReference>
<name>A0ACD5TCL8_AVESA</name>
<reference evidence="1" key="1">
    <citation type="submission" date="2021-05" db="EMBL/GenBank/DDBJ databases">
        <authorList>
            <person name="Scholz U."/>
            <person name="Mascher M."/>
            <person name="Fiebig A."/>
        </authorList>
    </citation>
    <scope>NUCLEOTIDE SEQUENCE [LARGE SCALE GENOMIC DNA]</scope>
</reference>
<sequence length="348" mass="37488">MGLMELLKPVAAMLAFDTLFAVMTVLVKKALDGGLNPIVLIALRQLVATVFLAPVAYFKERNARPKFTKEIFAYLFMSALFGALFAQYLFFLGLSYTTATLAATVSNMTPVFTFLIAVPFQLETVDVWTKAGLAKITGTLTSVGGATLLSLYKGAALTHTTSLVQEHTGNGTTTRSKGRWMLGSALLLVNCITFSLWMLLQGKLTKKYPAVISSTAFMTLFSSLQAGALALTTQRHLSVWLLRGTMQIGTVLFAGVGVSGLGYVLMTWCIEKRGPVFTASFMPLIQIIAAVLDLFILDEQLYLGSVVGAALVIGGLYLLLWGKSKDASSVAILPAKGVIEDTEKQPNM</sequence>
<proteinExistence type="predicted"/>
<accession>A0ACD5TCL8</accession>
<evidence type="ECO:0000313" key="2">
    <source>
        <dbReference type="Proteomes" id="UP001732700"/>
    </source>
</evidence>
<evidence type="ECO:0000313" key="1">
    <source>
        <dbReference type="EnsemblPlants" id="AVESA.00010b.r2.1AG0030390.1.CDS"/>
    </source>
</evidence>
<protein>
    <submittedName>
        <fullName evidence="1">Uncharacterized protein</fullName>
    </submittedName>
</protein>
<reference evidence="1" key="2">
    <citation type="submission" date="2025-09" db="UniProtKB">
        <authorList>
            <consortium name="EnsemblPlants"/>
        </authorList>
    </citation>
    <scope>IDENTIFICATION</scope>
</reference>